<feature type="compositionally biased region" description="Polar residues" evidence="1">
    <location>
        <begin position="1"/>
        <end position="16"/>
    </location>
</feature>
<accession>A0A6A6NWQ4</accession>
<reference evidence="2" key="1">
    <citation type="journal article" date="2020" name="Stud. Mycol.">
        <title>101 Dothideomycetes genomes: a test case for predicting lifestyles and emergence of pathogens.</title>
        <authorList>
            <person name="Haridas S."/>
            <person name="Albert R."/>
            <person name="Binder M."/>
            <person name="Bloem J."/>
            <person name="Labutti K."/>
            <person name="Salamov A."/>
            <person name="Andreopoulos B."/>
            <person name="Baker S."/>
            <person name="Barry K."/>
            <person name="Bills G."/>
            <person name="Bluhm B."/>
            <person name="Cannon C."/>
            <person name="Castanera R."/>
            <person name="Culley D."/>
            <person name="Daum C."/>
            <person name="Ezra D."/>
            <person name="Gonzalez J."/>
            <person name="Henrissat B."/>
            <person name="Kuo A."/>
            <person name="Liang C."/>
            <person name="Lipzen A."/>
            <person name="Lutzoni F."/>
            <person name="Magnuson J."/>
            <person name="Mondo S."/>
            <person name="Nolan M."/>
            <person name="Ohm R."/>
            <person name="Pangilinan J."/>
            <person name="Park H.-J."/>
            <person name="Ramirez L."/>
            <person name="Alfaro M."/>
            <person name="Sun H."/>
            <person name="Tritt A."/>
            <person name="Yoshinaga Y."/>
            <person name="Zwiers L.-H."/>
            <person name="Turgeon B."/>
            <person name="Goodwin S."/>
            <person name="Spatafora J."/>
            <person name="Crous P."/>
            <person name="Grigoriev I."/>
        </authorList>
    </citation>
    <scope>NUCLEOTIDE SEQUENCE</scope>
    <source>
        <strain evidence="2">ATCC 16933</strain>
    </source>
</reference>
<protein>
    <submittedName>
        <fullName evidence="2">Uncharacterized protein</fullName>
    </submittedName>
</protein>
<dbReference type="EMBL" id="MU001685">
    <property type="protein sequence ID" value="KAF2455902.1"/>
    <property type="molecule type" value="Genomic_DNA"/>
</dbReference>
<gene>
    <name evidence="2" type="ORF">BDY21DRAFT_365120</name>
</gene>
<evidence type="ECO:0000313" key="2">
    <source>
        <dbReference type="EMBL" id="KAF2455902.1"/>
    </source>
</evidence>
<proteinExistence type="predicted"/>
<keyword evidence="3" id="KW-1185">Reference proteome</keyword>
<organism evidence="2 3">
    <name type="scientific">Lineolata rhizophorae</name>
    <dbReference type="NCBI Taxonomy" id="578093"/>
    <lineage>
        <taxon>Eukaryota</taxon>
        <taxon>Fungi</taxon>
        <taxon>Dikarya</taxon>
        <taxon>Ascomycota</taxon>
        <taxon>Pezizomycotina</taxon>
        <taxon>Dothideomycetes</taxon>
        <taxon>Dothideomycetes incertae sedis</taxon>
        <taxon>Lineolatales</taxon>
        <taxon>Lineolataceae</taxon>
        <taxon>Lineolata</taxon>
    </lineage>
</organism>
<feature type="compositionally biased region" description="Polar residues" evidence="1">
    <location>
        <begin position="121"/>
        <end position="136"/>
    </location>
</feature>
<sequence length="190" mass="20386">MQRSQPARPLSYQSTARPDLRVMPSSPEPPKSSIASTSPLHPHDSGFFESSSSMGNDKRAPQDNDSSSKSQVLGAHHHYSSTSSCHGPLHEDKWNSSNHWENPLEPTSKAAGKKAMRGDNNVAQGSSDNLPTTEMAFSSPSHLYASKAAAGNMKLASPAGHDAADHLDARYFSFVQAFSGSVYFSAKPKS</sequence>
<dbReference type="Proteomes" id="UP000799766">
    <property type="component" value="Unassembled WGS sequence"/>
</dbReference>
<evidence type="ECO:0000256" key="1">
    <source>
        <dbReference type="SAM" id="MobiDB-lite"/>
    </source>
</evidence>
<evidence type="ECO:0000313" key="3">
    <source>
        <dbReference type="Proteomes" id="UP000799766"/>
    </source>
</evidence>
<feature type="region of interest" description="Disordered" evidence="1">
    <location>
        <begin position="1"/>
        <end position="136"/>
    </location>
</feature>
<dbReference type="AlphaFoldDB" id="A0A6A6NWQ4"/>
<name>A0A6A6NWQ4_9PEZI</name>